<dbReference type="InterPro" id="IPR009078">
    <property type="entry name" value="Ferritin-like_SF"/>
</dbReference>
<feature type="chain" id="PRO_5001781590" evidence="1">
    <location>
        <begin position="26"/>
        <end position="439"/>
    </location>
</feature>
<dbReference type="CDD" id="cd00657">
    <property type="entry name" value="Ferritin_like"/>
    <property type="match status" value="1"/>
</dbReference>
<dbReference type="RefSeq" id="WP_043403622.1">
    <property type="nucleotide sequence ID" value="NZ_JPMI01000228.1"/>
</dbReference>
<evidence type="ECO:0000256" key="1">
    <source>
        <dbReference type="SAM" id="SignalP"/>
    </source>
</evidence>
<evidence type="ECO:0000313" key="2">
    <source>
        <dbReference type="EMBL" id="KFA89988.1"/>
    </source>
</evidence>
<sequence length="439" mass="46762">MDSPLLRRLFSRALRASLASPLVLAGCGGADLTGYSALACDDGFPTVSGLSPTVSPDFVQLRSISMGQDESFFDEVRRGSSGTACATASDRAACESALNALSSRTGFRSVCEQTCSAYYLATTRGDEVTALTTLEALKGYLGSIDTAQEAALLAFASNYNLSCRDLERGAVRANGKGGFNVIGTTGYACGLNTSVTQHVLEVSASGEVKEVSNHILERGHPNCVVGRRPVGLRASDGVACVDALGRHFALAAHLEAASIKAFLRLREELALHGADVALRDAALVSALEEVMHTDVSTRLARRFGATPQRPEVVELPLRSLFEVALENAVEGCVRETFGALVGHHQALHARDAEVREAMTRIAEDETRHAELSWAIDRWAREQLTAAECATLREAQREAVVTLREEVALPQDAALVTEAGVPTPEVAASLLATLEQELWA</sequence>
<organism evidence="2 3">
    <name type="scientific">Archangium violaceum Cb vi76</name>
    <dbReference type="NCBI Taxonomy" id="1406225"/>
    <lineage>
        <taxon>Bacteria</taxon>
        <taxon>Pseudomonadati</taxon>
        <taxon>Myxococcota</taxon>
        <taxon>Myxococcia</taxon>
        <taxon>Myxococcales</taxon>
        <taxon>Cystobacterineae</taxon>
        <taxon>Archangiaceae</taxon>
        <taxon>Archangium</taxon>
    </lineage>
</organism>
<dbReference type="Proteomes" id="UP000028547">
    <property type="component" value="Unassembled WGS sequence"/>
</dbReference>
<dbReference type="SUPFAM" id="SSF47240">
    <property type="entry name" value="Ferritin-like"/>
    <property type="match status" value="1"/>
</dbReference>
<dbReference type="AlphaFoldDB" id="A0A084SNF3"/>
<comment type="caution">
    <text evidence="2">The sequence shown here is derived from an EMBL/GenBank/DDBJ whole genome shotgun (WGS) entry which is preliminary data.</text>
</comment>
<protein>
    <submittedName>
        <fullName evidence="2">Ferritin</fullName>
    </submittedName>
</protein>
<evidence type="ECO:0000313" key="3">
    <source>
        <dbReference type="Proteomes" id="UP000028547"/>
    </source>
</evidence>
<feature type="signal peptide" evidence="1">
    <location>
        <begin position="1"/>
        <end position="25"/>
    </location>
</feature>
<dbReference type="PROSITE" id="PS51257">
    <property type="entry name" value="PROKAR_LIPOPROTEIN"/>
    <property type="match status" value="1"/>
</dbReference>
<proteinExistence type="predicted"/>
<reference evidence="2 3" key="1">
    <citation type="submission" date="2014-07" db="EMBL/GenBank/DDBJ databases">
        <title>Draft Genome Sequence of Gephyronic Acid Producer, Cystobacter violaceus Strain Cb vi76.</title>
        <authorList>
            <person name="Stevens D.C."/>
            <person name="Young J."/>
            <person name="Carmichael R."/>
            <person name="Tan J."/>
            <person name="Taylor R.E."/>
        </authorList>
    </citation>
    <scope>NUCLEOTIDE SEQUENCE [LARGE SCALE GENOMIC DNA]</scope>
    <source>
        <strain evidence="2 3">Cb vi76</strain>
    </source>
</reference>
<name>A0A084SNF3_9BACT</name>
<dbReference type="EMBL" id="JPMI01000228">
    <property type="protein sequence ID" value="KFA89988.1"/>
    <property type="molecule type" value="Genomic_DNA"/>
</dbReference>
<accession>A0A084SNF3</accession>
<gene>
    <name evidence="2" type="ORF">Q664_31615</name>
</gene>
<keyword evidence="1" id="KW-0732">Signal</keyword>